<feature type="region of interest" description="Disordered" evidence="1">
    <location>
        <begin position="1"/>
        <end position="25"/>
    </location>
</feature>
<dbReference type="AlphaFoldDB" id="A0A7J7YK34"/>
<comment type="caution">
    <text evidence="2">The sequence shown here is derived from an EMBL/GenBank/DDBJ whole genome shotgun (WGS) entry which is preliminary data.</text>
</comment>
<dbReference type="Pfam" id="PF15662">
    <property type="entry name" value="SPATA3"/>
    <property type="match status" value="1"/>
</dbReference>
<feature type="region of interest" description="Disordered" evidence="1">
    <location>
        <begin position="52"/>
        <end position="154"/>
    </location>
</feature>
<organism evidence="2 3">
    <name type="scientific">Rhinolophus ferrumequinum</name>
    <name type="common">Greater horseshoe bat</name>
    <dbReference type="NCBI Taxonomy" id="59479"/>
    <lineage>
        <taxon>Eukaryota</taxon>
        <taxon>Metazoa</taxon>
        <taxon>Chordata</taxon>
        <taxon>Craniata</taxon>
        <taxon>Vertebrata</taxon>
        <taxon>Euteleostomi</taxon>
        <taxon>Mammalia</taxon>
        <taxon>Eutheria</taxon>
        <taxon>Laurasiatheria</taxon>
        <taxon>Chiroptera</taxon>
        <taxon>Yinpterochiroptera</taxon>
        <taxon>Rhinolophoidea</taxon>
        <taxon>Rhinolophidae</taxon>
        <taxon>Rhinolophinae</taxon>
        <taxon>Rhinolophus</taxon>
    </lineage>
</organism>
<feature type="compositionally biased region" description="Polar residues" evidence="1">
    <location>
        <begin position="66"/>
        <end position="79"/>
    </location>
</feature>
<protein>
    <submittedName>
        <fullName evidence="2">Spermatogenesis associated 3</fullName>
    </submittedName>
</protein>
<dbReference type="InterPro" id="IPR026717">
    <property type="entry name" value="SPATA3"/>
</dbReference>
<name>A0A7J7YK34_RHIFE</name>
<feature type="region of interest" description="Disordered" evidence="1">
    <location>
        <begin position="336"/>
        <end position="367"/>
    </location>
</feature>
<evidence type="ECO:0000313" key="3">
    <source>
        <dbReference type="Proteomes" id="UP000585614"/>
    </source>
</evidence>
<evidence type="ECO:0000256" key="1">
    <source>
        <dbReference type="SAM" id="MobiDB-lite"/>
    </source>
</evidence>
<evidence type="ECO:0000313" key="2">
    <source>
        <dbReference type="EMBL" id="KAF6362234.1"/>
    </source>
</evidence>
<sequence length="367" mass="39636">MEPGAQPSRAQQDLKADSQQQAPAQTIEGHGQVLLLGEFWKQDECCLTLQDVLQDPTNPPAGPSSIRATSGHSSSSNCARQRPKRSRDSSSNDADCPAAKSKRSTQEWPRNRHEAVDPPECEPEAAQAQAGTPGPGAPEDPASGCWDPSQPPAPPEPGARLLLVLCRASALRSQLPRLQLLLQQVHARHRCPPAALVGIVVQPRPDEEVEARHCMETLLCSAFGPHSPAVEVHTAVFSPRRPEGTLDVQRAPSPAHKVKARGCVSLVDRGTQTDGPLTQPGPHPLCSCSACPCSSTCWRRLGLCHSRIFDVLLPRVWPTMPGRGFPNLLTFYRKPTRKHSIHRNSRAPSSRDCDSSSGGTGSSLLHH</sequence>
<dbReference type="Proteomes" id="UP000585614">
    <property type="component" value="Unassembled WGS sequence"/>
</dbReference>
<feature type="compositionally biased region" description="Basic residues" evidence="1">
    <location>
        <begin position="336"/>
        <end position="345"/>
    </location>
</feature>
<dbReference type="EMBL" id="JACAGC010000006">
    <property type="protein sequence ID" value="KAF6362234.1"/>
    <property type="molecule type" value="Genomic_DNA"/>
</dbReference>
<dbReference type="PANTHER" id="PTHR22234">
    <property type="entry name" value="TESTIS SPERMATOCYTE APOPTOSIS-RELATED GENE 1 PROTEIN"/>
    <property type="match status" value="1"/>
</dbReference>
<accession>A0A7J7YK34</accession>
<dbReference type="PANTHER" id="PTHR22234:SF2">
    <property type="entry name" value="SPERMATOGENESIS ASSOCIATED 3"/>
    <property type="match status" value="1"/>
</dbReference>
<proteinExistence type="predicted"/>
<gene>
    <name evidence="2" type="ORF">mRhiFer1_016012</name>
</gene>
<reference evidence="2 3" key="1">
    <citation type="journal article" date="2020" name="Nature">
        <title>Six reference-quality genomes reveal evolution of bat adaptations.</title>
        <authorList>
            <person name="Jebb D."/>
            <person name="Huang Z."/>
            <person name="Pippel M."/>
            <person name="Hughes G.M."/>
            <person name="Lavrichenko K."/>
            <person name="Devanna P."/>
            <person name="Winkler S."/>
            <person name="Jermiin L.S."/>
            <person name="Skirmuntt E.C."/>
            <person name="Katzourakis A."/>
            <person name="Burkitt-Gray L."/>
            <person name="Ray D.A."/>
            <person name="Sullivan K.A.M."/>
            <person name="Roscito J.G."/>
            <person name="Kirilenko B.M."/>
            <person name="Davalos L.M."/>
            <person name="Corthals A.P."/>
            <person name="Power M.L."/>
            <person name="Jones G."/>
            <person name="Ransome R.D."/>
            <person name="Dechmann D.K.N."/>
            <person name="Locatelli A.G."/>
            <person name="Puechmaille S.J."/>
            <person name="Fedrigo O."/>
            <person name="Jarvis E.D."/>
            <person name="Hiller M."/>
            <person name="Vernes S.C."/>
            <person name="Myers E.W."/>
            <person name="Teeling E.C."/>
        </authorList>
    </citation>
    <scope>NUCLEOTIDE SEQUENCE [LARGE SCALE GENOMIC DNA]</scope>
    <source>
        <strain evidence="2">MRhiFer1</strain>
        <tissue evidence="2">Lung</tissue>
    </source>
</reference>